<evidence type="ECO:0000313" key="1">
    <source>
        <dbReference type="EMBL" id="GAA1755374.1"/>
    </source>
</evidence>
<proteinExistence type="predicted"/>
<dbReference type="Gene3D" id="2.60.120.10">
    <property type="entry name" value="Jelly Rolls"/>
    <property type="match status" value="1"/>
</dbReference>
<protein>
    <recommendedName>
        <fullName evidence="3">Cupin domain-containing protein</fullName>
    </recommendedName>
</protein>
<dbReference type="InterPro" id="IPR014710">
    <property type="entry name" value="RmlC-like_jellyroll"/>
</dbReference>
<keyword evidence="2" id="KW-1185">Reference proteome</keyword>
<comment type="caution">
    <text evidence="1">The sequence shown here is derived from an EMBL/GenBank/DDBJ whole genome shotgun (WGS) entry which is preliminary data.</text>
</comment>
<evidence type="ECO:0008006" key="3">
    <source>
        <dbReference type="Google" id="ProtNLM"/>
    </source>
</evidence>
<dbReference type="SUPFAM" id="SSF51182">
    <property type="entry name" value="RmlC-like cupins"/>
    <property type="match status" value="1"/>
</dbReference>
<gene>
    <name evidence="1" type="ORF">GCM10009767_13350</name>
</gene>
<name>A0ABP4WML8_9MICC</name>
<reference evidence="2" key="1">
    <citation type="journal article" date="2019" name="Int. J. Syst. Evol. Microbiol.">
        <title>The Global Catalogue of Microorganisms (GCM) 10K type strain sequencing project: providing services to taxonomists for standard genome sequencing and annotation.</title>
        <authorList>
            <consortium name="The Broad Institute Genomics Platform"/>
            <consortium name="The Broad Institute Genome Sequencing Center for Infectious Disease"/>
            <person name="Wu L."/>
            <person name="Ma J."/>
        </authorList>
    </citation>
    <scope>NUCLEOTIDE SEQUENCE [LARGE SCALE GENOMIC DNA]</scope>
    <source>
        <strain evidence="2">JCM 14735</strain>
    </source>
</reference>
<dbReference type="EMBL" id="BAAAOA010000015">
    <property type="protein sequence ID" value="GAA1755374.1"/>
    <property type="molecule type" value="Genomic_DNA"/>
</dbReference>
<dbReference type="InterPro" id="IPR011051">
    <property type="entry name" value="RmlC_Cupin_sf"/>
</dbReference>
<dbReference type="Proteomes" id="UP001501204">
    <property type="component" value="Unassembled WGS sequence"/>
</dbReference>
<accession>A0ABP4WML8</accession>
<evidence type="ECO:0000313" key="2">
    <source>
        <dbReference type="Proteomes" id="UP001501204"/>
    </source>
</evidence>
<organism evidence="1 2">
    <name type="scientific">Kocuria aegyptia</name>
    <dbReference type="NCBI Taxonomy" id="330943"/>
    <lineage>
        <taxon>Bacteria</taxon>
        <taxon>Bacillati</taxon>
        <taxon>Actinomycetota</taxon>
        <taxon>Actinomycetes</taxon>
        <taxon>Micrococcales</taxon>
        <taxon>Micrococcaceae</taxon>
        <taxon>Kocuria</taxon>
    </lineage>
</organism>
<sequence length="50" mass="5272">MVLRGRIRVGEGSHVIEAGAGDYVHVPQNTPGELFAVEKTTMVCVAAPAH</sequence>